<dbReference type="AlphaFoldDB" id="A0A6C0D067"/>
<dbReference type="InterPro" id="IPR001841">
    <property type="entry name" value="Znf_RING"/>
</dbReference>
<dbReference type="PROSITE" id="PS50089">
    <property type="entry name" value="ZF_RING_2"/>
    <property type="match status" value="1"/>
</dbReference>
<protein>
    <recommendedName>
        <fullName evidence="1">RING-type domain-containing protein</fullName>
    </recommendedName>
</protein>
<evidence type="ECO:0000259" key="1">
    <source>
        <dbReference type="PROSITE" id="PS50089"/>
    </source>
</evidence>
<name>A0A6C0D067_9ZZZZ</name>
<dbReference type="Gene3D" id="3.30.40.10">
    <property type="entry name" value="Zinc/RING finger domain, C3HC4 (zinc finger)"/>
    <property type="match status" value="1"/>
</dbReference>
<dbReference type="InterPro" id="IPR013083">
    <property type="entry name" value="Znf_RING/FYVE/PHD"/>
</dbReference>
<sequence length="350" mass="41087">MAVVPNVELMAIVVPNVELMANVVPIVVPNVEPNVVQDIVEPESDLDLFTYDFHHLLAKGNESHILWLLITCLMRNIVRRFDAVIFGGAVRDYIRHSWATREFYKVSNKYNDPIYPEFNDRFLIPKDIDLFITYPAFRTFKNYLSKRGFYYKEEKNFDLAYINPLLNQGDYKLIKAEIIYFDKVNKKTYPILLDIILCHTLAIPQMDTDFSVNKLLMTHEGIVSCSSEWKYAEIEKHIHNKEAFCNSTVSHKRYEKLNAKGWKVTMNYSTFIFKLRVNEEEETCVICLDTLKVGELEVLPKLCKCKYSYCKDCIKYTLKSSQCLMCKINMCANKKECDIKMYEKYHILNE</sequence>
<accession>A0A6C0D067</accession>
<organism evidence="2">
    <name type="scientific">viral metagenome</name>
    <dbReference type="NCBI Taxonomy" id="1070528"/>
    <lineage>
        <taxon>unclassified sequences</taxon>
        <taxon>metagenomes</taxon>
        <taxon>organismal metagenomes</taxon>
    </lineage>
</organism>
<proteinExistence type="predicted"/>
<dbReference type="SMART" id="SM00184">
    <property type="entry name" value="RING"/>
    <property type="match status" value="1"/>
</dbReference>
<reference evidence="2" key="1">
    <citation type="journal article" date="2020" name="Nature">
        <title>Giant virus diversity and host interactions through global metagenomics.</title>
        <authorList>
            <person name="Schulz F."/>
            <person name="Roux S."/>
            <person name="Paez-Espino D."/>
            <person name="Jungbluth S."/>
            <person name="Walsh D.A."/>
            <person name="Denef V.J."/>
            <person name="McMahon K.D."/>
            <person name="Konstantinidis K.T."/>
            <person name="Eloe-Fadrosh E.A."/>
            <person name="Kyrpides N.C."/>
            <person name="Woyke T."/>
        </authorList>
    </citation>
    <scope>NUCLEOTIDE SEQUENCE</scope>
    <source>
        <strain evidence="2">GVMAG-M-3300023174-107</strain>
    </source>
</reference>
<evidence type="ECO:0000313" key="2">
    <source>
        <dbReference type="EMBL" id="QHT10456.1"/>
    </source>
</evidence>
<feature type="domain" description="RING-type" evidence="1">
    <location>
        <begin position="284"/>
        <end position="327"/>
    </location>
</feature>
<dbReference type="EMBL" id="MN739521">
    <property type="protein sequence ID" value="QHT10456.1"/>
    <property type="molecule type" value="Genomic_DNA"/>
</dbReference>
<dbReference type="SUPFAM" id="SSF57850">
    <property type="entry name" value="RING/U-box"/>
    <property type="match status" value="1"/>
</dbReference>